<dbReference type="InterPro" id="IPR019734">
    <property type="entry name" value="TPR_rpt"/>
</dbReference>
<dbReference type="InterPro" id="IPR013083">
    <property type="entry name" value="Znf_RING/FYVE/PHD"/>
</dbReference>
<evidence type="ECO:0000256" key="5">
    <source>
        <dbReference type="ARBA" id="ARBA00023110"/>
    </source>
</evidence>
<proteinExistence type="predicted"/>
<protein>
    <submittedName>
        <fullName evidence="8">U-box-domain-containing protein</fullName>
    </submittedName>
</protein>
<feature type="repeat" description="TPR" evidence="6">
    <location>
        <begin position="53"/>
        <end position="86"/>
    </location>
</feature>
<dbReference type="SMART" id="SM00504">
    <property type="entry name" value="Ubox"/>
    <property type="match status" value="1"/>
</dbReference>
<dbReference type="InterPro" id="IPR003613">
    <property type="entry name" value="Ubox_domain"/>
</dbReference>
<evidence type="ECO:0000313" key="8">
    <source>
        <dbReference type="EMBL" id="KAK4109026.1"/>
    </source>
</evidence>
<comment type="caution">
    <text evidence="8">The sequence shown here is derived from an EMBL/GenBank/DDBJ whole genome shotgun (WGS) entry which is preliminary data.</text>
</comment>
<dbReference type="PROSITE" id="PS51698">
    <property type="entry name" value="U_BOX"/>
    <property type="match status" value="1"/>
</dbReference>
<dbReference type="Gene3D" id="1.25.40.10">
    <property type="entry name" value="Tetratricopeptide repeat domain"/>
    <property type="match status" value="1"/>
</dbReference>
<dbReference type="PANTHER" id="PTHR46803:SF2">
    <property type="entry name" value="E3 UBIQUITIN-PROTEIN LIGASE CHIP"/>
    <property type="match status" value="1"/>
</dbReference>
<dbReference type="Proteomes" id="UP001302812">
    <property type="component" value="Unassembled WGS sequence"/>
</dbReference>
<evidence type="ECO:0000256" key="2">
    <source>
        <dbReference type="ARBA" id="ARBA00022679"/>
    </source>
</evidence>
<keyword evidence="5" id="KW-0413">Isomerase</keyword>
<name>A0AAN6QG65_9PEZI</name>
<dbReference type="GO" id="GO:0005737">
    <property type="term" value="C:cytoplasm"/>
    <property type="evidence" value="ECO:0007669"/>
    <property type="project" value="TreeGrafter"/>
</dbReference>
<dbReference type="AlphaFoldDB" id="A0AAN6QG65"/>
<dbReference type="GO" id="GO:0043161">
    <property type="term" value="P:proteasome-mediated ubiquitin-dependent protein catabolic process"/>
    <property type="evidence" value="ECO:0007669"/>
    <property type="project" value="TreeGrafter"/>
</dbReference>
<keyword evidence="9" id="KW-1185">Reference proteome</keyword>
<dbReference type="GO" id="GO:0000209">
    <property type="term" value="P:protein polyubiquitination"/>
    <property type="evidence" value="ECO:0007669"/>
    <property type="project" value="TreeGrafter"/>
</dbReference>
<evidence type="ECO:0000256" key="4">
    <source>
        <dbReference type="ARBA" id="ARBA00022786"/>
    </source>
</evidence>
<keyword evidence="2" id="KW-0808">Transferase</keyword>
<dbReference type="GO" id="GO:0045862">
    <property type="term" value="P:positive regulation of proteolysis"/>
    <property type="evidence" value="ECO:0007669"/>
    <property type="project" value="TreeGrafter"/>
</dbReference>
<dbReference type="GO" id="GO:0006515">
    <property type="term" value="P:protein quality control for misfolded or incompletely synthesized proteins"/>
    <property type="evidence" value="ECO:0007669"/>
    <property type="project" value="TreeGrafter"/>
</dbReference>
<dbReference type="EMBL" id="MU853358">
    <property type="protein sequence ID" value="KAK4109026.1"/>
    <property type="molecule type" value="Genomic_DNA"/>
</dbReference>
<dbReference type="Pfam" id="PF04564">
    <property type="entry name" value="U-box"/>
    <property type="match status" value="1"/>
</dbReference>
<keyword evidence="4" id="KW-0833">Ubl conjugation pathway</keyword>
<dbReference type="GO" id="GO:0061630">
    <property type="term" value="F:ubiquitin protein ligase activity"/>
    <property type="evidence" value="ECO:0007669"/>
    <property type="project" value="UniProtKB-EC"/>
</dbReference>
<dbReference type="SUPFAM" id="SSF48452">
    <property type="entry name" value="TPR-like"/>
    <property type="match status" value="1"/>
</dbReference>
<dbReference type="PROSITE" id="PS50005">
    <property type="entry name" value="TPR"/>
    <property type="match status" value="1"/>
</dbReference>
<dbReference type="RefSeq" id="XP_064666596.1">
    <property type="nucleotide sequence ID" value="XM_064813838.1"/>
</dbReference>
<evidence type="ECO:0000256" key="1">
    <source>
        <dbReference type="ARBA" id="ARBA00000900"/>
    </source>
</evidence>
<reference evidence="8" key="2">
    <citation type="submission" date="2023-05" db="EMBL/GenBank/DDBJ databases">
        <authorList>
            <consortium name="Lawrence Berkeley National Laboratory"/>
            <person name="Steindorff A."/>
            <person name="Hensen N."/>
            <person name="Bonometti L."/>
            <person name="Westerberg I."/>
            <person name="Brannstrom I.O."/>
            <person name="Guillou S."/>
            <person name="Cros-Aarteil S."/>
            <person name="Calhoun S."/>
            <person name="Haridas S."/>
            <person name="Kuo A."/>
            <person name="Mondo S."/>
            <person name="Pangilinan J."/>
            <person name="Riley R."/>
            <person name="Labutti K."/>
            <person name="Andreopoulos B."/>
            <person name="Lipzen A."/>
            <person name="Chen C."/>
            <person name="Yanf M."/>
            <person name="Daum C."/>
            <person name="Ng V."/>
            <person name="Clum A."/>
            <person name="Ohm R."/>
            <person name="Martin F."/>
            <person name="Silar P."/>
            <person name="Natvig D."/>
            <person name="Lalanne C."/>
            <person name="Gautier V."/>
            <person name="Ament-Velasquez S.L."/>
            <person name="Kruys A."/>
            <person name="Hutchinson M.I."/>
            <person name="Powell A.J."/>
            <person name="Barry K."/>
            <person name="Miller A.N."/>
            <person name="Grigoriev I.V."/>
            <person name="Debuchy R."/>
            <person name="Gladieux P."/>
            <person name="Thoren M.H."/>
            <person name="Johannesson H."/>
        </authorList>
    </citation>
    <scope>NUCLEOTIDE SEQUENCE</scope>
    <source>
        <strain evidence="8">CBS 508.74</strain>
    </source>
</reference>
<keyword evidence="3" id="KW-0677">Repeat</keyword>
<feature type="domain" description="U-box" evidence="7">
    <location>
        <begin position="211"/>
        <end position="284"/>
    </location>
</feature>
<evidence type="ECO:0000313" key="9">
    <source>
        <dbReference type="Proteomes" id="UP001302812"/>
    </source>
</evidence>
<dbReference type="SMART" id="SM00028">
    <property type="entry name" value="TPR"/>
    <property type="match status" value="2"/>
</dbReference>
<accession>A0AAN6QG65</accession>
<comment type="catalytic activity">
    <reaction evidence="1">
        <text>S-ubiquitinyl-[E2 ubiquitin-conjugating enzyme]-L-cysteine + [acceptor protein]-L-lysine = [E2 ubiquitin-conjugating enzyme]-L-cysteine + N(6)-ubiquitinyl-[acceptor protein]-L-lysine.</text>
        <dbReference type="EC" id="2.3.2.27"/>
    </reaction>
</comment>
<dbReference type="GO" id="GO:0071218">
    <property type="term" value="P:cellular response to misfolded protein"/>
    <property type="evidence" value="ECO:0007669"/>
    <property type="project" value="TreeGrafter"/>
</dbReference>
<keyword evidence="6" id="KW-0802">TPR repeat</keyword>
<evidence type="ECO:0000259" key="7">
    <source>
        <dbReference type="PROSITE" id="PS51698"/>
    </source>
</evidence>
<organism evidence="8 9">
    <name type="scientific">Canariomyces notabilis</name>
    <dbReference type="NCBI Taxonomy" id="2074819"/>
    <lineage>
        <taxon>Eukaryota</taxon>
        <taxon>Fungi</taxon>
        <taxon>Dikarya</taxon>
        <taxon>Ascomycota</taxon>
        <taxon>Pezizomycotina</taxon>
        <taxon>Sordariomycetes</taxon>
        <taxon>Sordariomycetidae</taxon>
        <taxon>Sordariales</taxon>
        <taxon>Chaetomiaceae</taxon>
        <taxon>Canariomyces</taxon>
    </lineage>
</organism>
<reference evidence="8" key="1">
    <citation type="journal article" date="2023" name="Mol. Phylogenet. Evol.">
        <title>Genome-scale phylogeny and comparative genomics of the fungal order Sordariales.</title>
        <authorList>
            <person name="Hensen N."/>
            <person name="Bonometti L."/>
            <person name="Westerberg I."/>
            <person name="Brannstrom I.O."/>
            <person name="Guillou S."/>
            <person name="Cros-Aarteil S."/>
            <person name="Calhoun S."/>
            <person name="Haridas S."/>
            <person name="Kuo A."/>
            <person name="Mondo S."/>
            <person name="Pangilinan J."/>
            <person name="Riley R."/>
            <person name="LaButti K."/>
            <person name="Andreopoulos B."/>
            <person name="Lipzen A."/>
            <person name="Chen C."/>
            <person name="Yan M."/>
            <person name="Daum C."/>
            <person name="Ng V."/>
            <person name="Clum A."/>
            <person name="Steindorff A."/>
            <person name="Ohm R.A."/>
            <person name="Martin F."/>
            <person name="Silar P."/>
            <person name="Natvig D.O."/>
            <person name="Lalanne C."/>
            <person name="Gautier V."/>
            <person name="Ament-Velasquez S.L."/>
            <person name="Kruys A."/>
            <person name="Hutchinson M.I."/>
            <person name="Powell A.J."/>
            <person name="Barry K."/>
            <person name="Miller A.N."/>
            <person name="Grigoriev I.V."/>
            <person name="Debuchy R."/>
            <person name="Gladieux P."/>
            <person name="Hiltunen Thoren M."/>
            <person name="Johannesson H."/>
        </authorList>
    </citation>
    <scope>NUCLEOTIDE SEQUENCE</scope>
    <source>
        <strain evidence="8">CBS 508.74</strain>
    </source>
</reference>
<evidence type="ECO:0000256" key="6">
    <source>
        <dbReference type="PROSITE-ProRule" id="PRU00339"/>
    </source>
</evidence>
<dbReference type="GO" id="GO:0051087">
    <property type="term" value="F:protein-folding chaperone binding"/>
    <property type="evidence" value="ECO:0007669"/>
    <property type="project" value="TreeGrafter"/>
</dbReference>
<keyword evidence="5" id="KW-0697">Rotamase</keyword>
<dbReference type="PANTHER" id="PTHR46803">
    <property type="entry name" value="E3 UBIQUITIN-PROTEIN LIGASE CHIP"/>
    <property type="match status" value="1"/>
</dbReference>
<gene>
    <name evidence="8" type="ORF">N656DRAFT_771213</name>
</gene>
<dbReference type="GO" id="GO:0003755">
    <property type="term" value="F:peptidyl-prolyl cis-trans isomerase activity"/>
    <property type="evidence" value="ECO:0007669"/>
    <property type="project" value="UniProtKB-KW"/>
</dbReference>
<dbReference type="GeneID" id="89937963"/>
<dbReference type="SUPFAM" id="SSF57850">
    <property type="entry name" value="RING/U-box"/>
    <property type="match status" value="1"/>
</dbReference>
<evidence type="ECO:0000256" key="3">
    <source>
        <dbReference type="ARBA" id="ARBA00022737"/>
    </source>
</evidence>
<dbReference type="InterPro" id="IPR011990">
    <property type="entry name" value="TPR-like_helical_dom_sf"/>
</dbReference>
<sequence>MSKSVQLKEEGNRRFQAGDYVMAEALYSNATASGPFAWLTWSRHSLIVDPNNPALYTNRAMARLKLSQWDDAIADCNECLKLSPDSMKAHYSLSQAHLALHAYDDALEHALKAHKLCAQSMDKSLATITAHVLKCKKERWDDMEKRRLRETSGLQVEVLELLQRERDQAIRDAADLDEGSRKEIEAEWDQKIEQMRDVFERARSGKEKRRKVPDWAIDDITFEVMVDPVITKTGKSYERAAIVEHLRRQPQDPLTRETLYISELRPNLGLKQACNDFLEENGWAADW</sequence>
<dbReference type="Gene3D" id="3.30.40.10">
    <property type="entry name" value="Zinc/RING finger domain, C3HC4 (zinc finger)"/>
    <property type="match status" value="1"/>
</dbReference>